<reference key="2">
    <citation type="submission" date="2011-03" db="EMBL/GenBank/DDBJ databases">
        <title>Complete genome sequence of the thermoacidophilic crenarchaeon Thermoproteus uzoniensis 768-20.</title>
        <authorList>
            <person name="Mardanov A.V."/>
            <person name="Gumerov V.M."/>
            <person name="Beletsky A.V."/>
            <person name="Prokofeva M.I."/>
            <person name="Bonch-Osmolovskaya E.A."/>
            <person name="Ravin N.V."/>
            <person name="Skryabin K.G."/>
        </authorList>
    </citation>
    <scope>NUCLEOTIDE SEQUENCE</scope>
    <source>
        <strain>768-20</strain>
    </source>
</reference>
<gene>
    <name evidence="1" type="primary">csl4</name>
    <name evidence="2" type="ordered locus">TUZN_1770</name>
</gene>
<evidence type="ECO:0000313" key="3">
    <source>
        <dbReference type="Proteomes" id="UP000008138"/>
    </source>
</evidence>
<feature type="binding site" evidence="1">
    <location>
        <position position="146"/>
    </location>
    <ligand>
        <name>Zn(2+)</name>
        <dbReference type="ChEBI" id="CHEBI:29105"/>
    </ligand>
</feature>
<evidence type="ECO:0000313" key="2">
    <source>
        <dbReference type="EMBL" id="AEA13231.1"/>
    </source>
</evidence>
<dbReference type="GO" id="GO:0006401">
    <property type="term" value="P:RNA catabolic process"/>
    <property type="evidence" value="ECO:0007669"/>
    <property type="project" value="UniProtKB-UniRule"/>
</dbReference>
<dbReference type="STRING" id="999630.TUZN_1770"/>
<reference evidence="2 3" key="1">
    <citation type="journal article" date="2011" name="J. Bacteriol.">
        <title>Complete genome sequence of the thermoacidophilic crenarchaeon Thermoproteus uzoniensis 768-20.</title>
        <authorList>
            <person name="Mardanov A.V."/>
            <person name="Gumerov V.M."/>
            <person name="Beletsky A.V."/>
            <person name="Prokofeva M.I."/>
            <person name="Bonch-Osmolovskaya E.A."/>
            <person name="Ravin N.V."/>
            <person name="Skryabin K.G."/>
        </authorList>
    </citation>
    <scope>NUCLEOTIDE SEQUENCE [LARGE SCALE GENOMIC DNA]</scope>
    <source>
        <strain evidence="2 3">768-20</strain>
    </source>
</reference>
<protein>
    <recommendedName>
        <fullName evidence="1">Exosome complex component Csl4</fullName>
    </recommendedName>
</protein>
<dbReference type="Proteomes" id="UP000008138">
    <property type="component" value="Chromosome"/>
</dbReference>
<dbReference type="AlphaFoldDB" id="F2L3J2"/>
<dbReference type="GO" id="GO:0005737">
    <property type="term" value="C:cytoplasm"/>
    <property type="evidence" value="ECO:0007669"/>
    <property type="project" value="UniProtKB-SubCell"/>
</dbReference>
<keyword evidence="1" id="KW-0271">Exosome</keyword>
<dbReference type="OrthoDB" id="6768at2157"/>
<dbReference type="InterPro" id="IPR030850">
    <property type="entry name" value="Exosome_Csl4_arc"/>
</dbReference>
<keyword evidence="1" id="KW-0862">Zinc</keyword>
<evidence type="ECO:0000256" key="1">
    <source>
        <dbReference type="HAMAP-Rule" id="MF_00975"/>
    </source>
</evidence>
<keyword evidence="1" id="KW-0963">Cytoplasm</keyword>
<dbReference type="NCBIfam" id="NF034126">
    <property type="entry name" value="PRK09521.1"/>
    <property type="match status" value="1"/>
</dbReference>
<dbReference type="eggNOG" id="arCOG00676">
    <property type="taxonomic scope" value="Archaea"/>
</dbReference>
<dbReference type="HOGENOM" id="CLU_067135_1_1_2"/>
<dbReference type="GO" id="GO:0008270">
    <property type="term" value="F:zinc ion binding"/>
    <property type="evidence" value="ECO:0007669"/>
    <property type="project" value="UniProtKB-UniRule"/>
</dbReference>
<comment type="subunit">
    <text evidence="1">Component of the archaeal exosome complex. Forms a trimer of Rrp4 and/or Csl4 subunits. The trimer associates with an hexameric ring-like arrangement composed of 3 Rrp41-Rrp42 heterodimers. Interacts with DnaG.</text>
</comment>
<dbReference type="GO" id="GO:0000178">
    <property type="term" value="C:exosome (RNase complex)"/>
    <property type="evidence" value="ECO:0007669"/>
    <property type="project" value="UniProtKB-KW"/>
</dbReference>
<comment type="subcellular location">
    <subcellularLocation>
        <location evidence="1">Cytoplasm</location>
    </subcellularLocation>
</comment>
<name>F2L3J2_THEU7</name>
<proteinExistence type="inferred from homology"/>
<organism evidence="2 3">
    <name type="scientific">Thermoproteus uzoniensis (strain 768-20)</name>
    <dbReference type="NCBI Taxonomy" id="999630"/>
    <lineage>
        <taxon>Archaea</taxon>
        <taxon>Thermoproteota</taxon>
        <taxon>Thermoprotei</taxon>
        <taxon>Thermoproteales</taxon>
        <taxon>Thermoproteaceae</taxon>
        <taxon>Thermoproteus</taxon>
    </lineage>
</organism>
<feature type="binding site" evidence="1">
    <location>
        <position position="143"/>
    </location>
    <ligand>
        <name>Zn(2+)</name>
        <dbReference type="ChEBI" id="CHEBI:29105"/>
    </ligand>
</feature>
<dbReference type="HAMAP" id="MF_00975">
    <property type="entry name" value="Exosome_Csl4"/>
    <property type="match status" value="1"/>
</dbReference>
<comment type="similarity">
    <text evidence="1">Belongs to the CSL4 family.</text>
</comment>
<dbReference type="EMBL" id="CP002590">
    <property type="protein sequence ID" value="AEA13231.1"/>
    <property type="molecule type" value="Genomic_DNA"/>
</dbReference>
<keyword evidence="3" id="KW-1185">Reference proteome</keyword>
<sequence length="176" mass="18891">MERRLVLPGEEVATPEEFAVDGRAYLDGVFRAAALGVAVYDRKSHTAVVKPVKVDGYPRQGDILYCVVTSKGVRALSARCVAKEGGEGPEELKYPVTAFIPPQLVDGRIGVGDYIRARVVSSLGPPFLLSVKGPTFGVVRALCPKCGNVMRRRGNKLVCPVCGAADVRKIAQGFYV</sequence>
<dbReference type="Gene3D" id="2.40.50.140">
    <property type="entry name" value="Nucleic acid-binding proteins"/>
    <property type="match status" value="1"/>
</dbReference>
<accession>F2L3J2</accession>
<comment type="function">
    <text evidence="1">Non-catalytic component of the exosome, which is a complex involved in RNA degradation. Increases the RNA binding and the efficiency of RNA degradation. Helpful for the interaction of the exosome with A-poor RNAs.</text>
</comment>
<dbReference type="SUPFAM" id="SSF50249">
    <property type="entry name" value="Nucleic acid-binding proteins"/>
    <property type="match status" value="1"/>
</dbReference>
<dbReference type="InterPro" id="IPR012340">
    <property type="entry name" value="NA-bd_OB-fold"/>
</dbReference>
<dbReference type="GO" id="GO:0006396">
    <property type="term" value="P:RNA processing"/>
    <property type="evidence" value="ECO:0007669"/>
    <property type="project" value="InterPro"/>
</dbReference>
<dbReference type="KEGG" id="tuz:TUZN_1770"/>
<keyword evidence="1" id="KW-0479">Metal-binding</keyword>
<feature type="binding site" evidence="1">
    <location>
        <position position="159"/>
    </location>
    <ligand>
        <name>Zn(2+)</name>
        <dbReference type="ChEBI" id="CHEBI:29105"/>
    </ligand>
</feature>
<feature type="binding site" evidence="1">
    <location>
        <position position="162"/>
    </location>
    <ligand>
        <name>Zn(2+)</name>
        <dbReference type="ChEBI" id="CHEBI:29105"/>
    </ligand>
</feature>